<feature type="region of interest" description="Disordered" evidence="1">
    <location>
        <begin position="1"/>
        <end position="26"/>
    </location>
</feature>
<organism evidence="2 3">
    <name type="scientific">Tropilaelaps mercedesae</name>
    <dbReference type="NCBI Taxonomy" id="418985"/>
    <lineage>
        <taxon>Eukaryota</taxon>
        <taxon>Metazoa</taxon>
        <taxon>Ecdysozoa</taxon>
        <taxon>Arthropoda</taxon>
        <taxon>Chelicerata</taxon>
        <taxon>Arachnida</taxon>
        <taxon>Acari</taxon>
        <taxon>Parasitiformes</taxon>
        <taxon>Mesostigmata</taxon>
        <taxon>Gamasina</taxon>
        <taxon>Dermanyssoidea</taxon>
        <taxon>Laelapidae</taxon>
        <taxon>Tropilaelaps</taxon>
    </lineage>
</organism>
<evidence type="ECO:0000256" key="1">
    <source>
        <dbReference type="SAM" id="MobiDB-lite"/>
    </source>
</evidence>
<dbReference type="Proteomes" id="UP000192247">
    <property type="component" value="Unassembled WGS sequence"/>
</dbReference>
<protein>
    <submittedName>
        <fullName evidence="2">Uncharacterized protein</fullName>
    </submittedName>
</protein>
<accession>A0A1V9Y0L1</accession>
<reference evidence="2 3" key="1">
    <citation type="journal article" date="2017" name="Gigascience">
        <title>Draft genome of the honey bee ectoparasitic mite, Tropilaelaps mercedesae, is shaped by the parasitic life history.</title>
        <authorList>
            <person name="Dong X."/>
            <person name="Armstrong S.D."/>
            <person name="Xia D."/>
            <person name="Makepeace B.L."/>
            <person name="Darby A.C."/>
            <person name="Kadowaki T."/>
        </authorList>
    </citation>
    <scope>NUCLEOTIDE SEQUENCE [LARGE SCALE GENOMIC DNA]</scope>
    <source>
        <strain evidence="2">Wuxi-XJTLU</strain>
    </source>
</reference>
<keyword evidence="3" id="KW-1185">Reference proteome</keyword>
<evidence type="ECO:0000313" key="3">
    <source>
        <dbReference type="Proteomes" id="UP000192247"/>
    </source>
</evidence>
<name>A0A1V9Y0L1_9ACAR</name>
<evidence type="ECO:0000313" key="2">
    <source>
        <dbReference type="EMBL" id="OQR79148.1"/>
    </source>
</evidence>
<dbReference type="EMBL" id="MNPL01001437">
    <property type="protein sequence ID" value="OQR79148.1"/>
    <property type="molecule type" value="Genomic_DNA"/>
</dbReference>
<dbReference type="InParanoid" id="A0A1V9Y0L1"/>
<feature type="region of interest" description="Disordered" evidence="1">
    <location>
        <begin position="197"/>
        <end position="224"/>
    </location>
</feature>
<sequence>MTLTTDDNESLARSKGSAPVNRSRYRHQIDQLTGRRNESGIVDTRSLTPLADVSILPNFDKTQISENWRRFNKQAIGLSTSARLRWRDLPVSDRDARQTLKGGTGEISPFFVYSCHRPLLGSSVTGSAYLSPLQQLACVTRYRDRRLAYPKEKGRQTETVDGVYPLTQLPNFIWSLSFGPGNEAQILQPISPGRPGMAAYHHTSPCPRPAPTGPTGLELSVDLS</sequence>
<comment type="caution">
    <text evidence="2">The sequence shown here is derived from an EMBL/GenBank/DDBJ whole genome shotgun (WGS) entry which is preliminary data.</text>
</comment>
<gene>
    <name evidence="2" type="ORF">BIW11_02606</name>
</gene>
<proteinExistence type="predicted"/>
<dbReference type="AlphaFoldDB" id="A0A1V9Y0L1"/>